<dbReference type="GO" id="GO:0008237">
    <property type="term" value="F:metallopeptidase activity"/>
    <property type="evidence" value="ECO:0007669"/>
    <property type="project" value="UniProtKB-KW"/>
</dbReference>
<keyword evidence="6" id="KW-0378">Hydrolase</keyword>
<keyword evidence="4 5" id="KW-0472">Membrane</keyword>
<dbReference type="AlphaFoldDB" id="A0A3G9GAT2"/>
<name>A0A3G9GAT2_9CAUL</name>
<keyword evidence="6" id="KW-0645">Protease</keyword>
<organism evidence="6 7">
    <name type="scientific">Asticcacaulis excentricus</name>
    <dbReference type="NCBI Taxonomy" id="78587"/>
    <lineage>
        <taxon>Bacteria</taxon>
        <taxon>Pseudomonadati</taxon>
        <taxon>Pseudomonadota</taxon>
        <taxon>Alphaproteobacteria</taxon>
        <taxon>Caulobacterales</taxon>
        <taxon>Caulobacteraceae</taxon>
        <taxon>Asticcacaulis</taxon>
    </lineage>
</organism>
<keyword evidence="6" id="KW-0482">Metalloprotease</keyword>
<evidence type="ECO:0000313" key="6">
    <source>
        <dbReference type="EMBL" id="BBF81609.1"/>
    </source>
</evidence>
<dbReference type="GO" id="GO:0016020">
    <property type="term" value="C:membrane"/>
    <property type="evidence" value="ECO:0007669"/>
    <property type="project" value="UniProtKB-SubCell"/>
</dbReference>
<dbReference type="InterPro" id="IPR007343">
    <property type="entry name" value="Uncharacterised_pept_Zn_put"/>
</dbReference>
<evidence type="ECO:0000256" key="5">
    <source>
        <dbReference type="SAM" id="Phobius"/>
    </source>
</evidence>
<dbReference type="Pfam" id="PF04228">
    <property type="entry name" value="Zn_peptidase"/>
    <property type="match status" value="1"/>
</dbReference>
<evidence type="ECO:0000256" key="1">
    <source>
        <dbReference type="ARBA" id="ARBA00004167"/>
    </source>
</evidence>
<dbReference type="GO" id="GO:0006508">
    <property type="term" value="P:proteolysis"/>
    <property type="evidence" value="ECO:0007669"/>
    <property type="project" value="UniProtKB-KW"/>
</dbReference>
<dbReference type="PANTHER" id="PTHR30168:SF0">
    <property type="entry name" value="INNER MEMBRANE PROTEIN"/>
    <property type="match status" value="1"/>
</dbReference>
<accession>A0A3G9GAT2</accession>
<dbReference type="Proteomes" id="UP000278756">
    <property type="component" value="Chromosome 2"/>
</dbReference>
<feature type="transmembrane region" description="Helical" evidence="5">
    <location>
        <begin position="21"/>
        <end position="42"/>
    </location>
</feature>
<evidence type="ECO:0000256" key="3">
    <source>
        <dbReference type="ARBA" id="ARBA00022989"/>
    </source>
</evidence>
<proteinExistence type="predicted"/>
<sequence>MVDWEGGRRSGVEDRRGLGGGALIGGGSIGAIVLALIGYFVFGIDPQTLLSQTAQVTGQASGPAAVGACPEGDKACEFTDVMHTSANEVWASAIRGYEPSTLVLYTQGTQTGCGMGQSAMGPFYCPADRKVYLDLDFARTLEQQLGASGDFALAYVIGHEVGHHVQNITGLSGEVQQRQQRLSERGSNALSVKLELQADCYAGVWAKRSDAQAHWLEAGDLEEALNAASAVGDDTLQRRSGGEVVPDSFTHGTSQERVYWFKTGYASGDPKACDTFKA</sequence>
<protein>
    <submittedName>
        <fullName evidence="6">YpfJ protein, zinc metalloprotease superfamily</fullName>
    </submittedName>
</protein>
<gene>
    <name evidence="6" type="ORF">EM6_2211</name>
</gene>
<evidence type="ECO:0000256" key="4">
    <source>
        <dbReference type="ARBA" id="ARBA00023136"/>
    </source>
</evidence>
<keyword evidence="3 5" id="KW-1133">Transmembrane helix</keyword>
<reference evidence="7" key="2">
    <citation type="journal article" date="2017" name="Plant Physiol. Biochem.">
        <title>Differential oxidative and antioxidative response of duckweed Lemna minor toward plant growth promoting/inhibiting bacteria.</title>
        <authorList>
            <person name="Ishizawa H."/>
            <person name="Kuroda M."/>
            <person name="Morikawa M."/>
            <person name="Ike M."/>
        </authorList>
    </citation>
    <scope>NUCLEOTIDE SEQUENCE [LARGE SCALE GENOMIC DNA]</scope>
    <source>
        <strain evidence="7">M6</strain>
    </source>
</reference>
<dbReference type="EMBL" id="AP018828">
    <property type="protein sequence ID" value="BBF81609.1"/>
    <property type="molecule type" value="Genomic_DNA"/>
</dbReference>
<reference evidence="7" key="1">
    <citation type="journal article" date="2017" name="Biotechnol. Biofuels">
        <title>Evaluation of environmental bacterial communities as a factor affecting the growth of duckweed Lemna minor.</title>
        <authorList>
            <person name="Ishizawa H."/>
            <person name="Kuroda M."/>
            <person name="Morikawa M."/>
            <person name="Ike M."/>
        </authorList>
    </citation>
    <scope>NUCLEOTIDE SEQUENCE [LARGE SCALE GENOMIC DNA]</scope>
    <source>
        <strain evidence="7">M6</strain>
    </source>
</reference>
<dbReference type="OrthoDB" id="9774900at2"/>
<evidence type="ECO:0000313" key="7">
    <source>
        <dbReference type="Proteomes" id="UP000278756"/>
    </source>
</evidence>
<evidence type="ECO:0000256" key="2">
    <source>
        <dbReference type="ARBA" id="ARBA00022692"/>
    </source>
</evidence>
<comment type="subcellular location">
    <subcellularLocation>
        <location evidence="1">Membrane</location>
        <topology evidence="1">Single-pass membrane protein</topology>
    </subcellularLocation>
</comment>
<keyword evidence="2 5" id="KW-0812">Transmembrane</keyword>
<dbReference type="RefSeq" id="WP_126423063.1">
    <property type="nucleotide sequence ID" value="NZ_AP018828.1"/>
</dbReference>
<dbReference type="PANTHER" id="PTHR30168">
    <property type="entry name" value="PUTATIVE MEMBRANE PROTEIN YPFJ"/>
    <property type="match status" value="1"/>
</dbReference>